<reference evidence="1 2" key="1">
    <citation type="submission" date="2019-08" db="EMBL/GenBank/DDBJ databases">
        <title>Genome of Psychroserpens burtonensis ACAM 167.</title>
        <authorList>
            <person name="Bowman J.P."/>
        </authorList>
    </citation>
    <scope>NUCLEOTIDE SEQUENCE [LARGE SCALE GENOMIC DNA]</scope>
    <source>
        <strain evidence="1 2">ACAM 167</strain>
    </source>
</reference>
<organism evidence="1 2">
    <name type="scientific">Psychroserpens burtonensis</name>
    <dbReference type="NCBI Taxonomy" id="49278"/>
    <lineage>
        <taxon>Bacteria</taxon>
        <taxon>Pseudomonadati</taxon>
        <taxon>Bacteroidota</taxon>
        <taxon>Flavobacteriia</taxon>
        <taxon>Flavobacteriales</taxon>
        <taxon>Flavobacteriaceae</taxon>
        <taxon>Psychroserpens</taxon>
    </lineage>
</organism>
<dbReference type="OrthoDB" id="1159446at2"/>
<evidence type="ECO:0000313" key="2">
    <source>
        <dbReference type="Proteomes" id="UP000321938"/>
    </source>
</evidence>
<accession>A0A5C7BBW2</accession>
<comment type="caution">
    <text evidence="1">The sequence shown here is derived from an EMBL/GenBank/DDBJ whole genome shotgun (WGS) entry which is preliminary data.</text>
</comment>
<name>A0A5C7BBW2_9FLAO</name>
<keyword evidence="2" id="KW-1185">Reference proteome</keyword>
<gene>
    <name evidence="1" type="ORF">ES692_02285</name>
</gene>
<dbReference type="InterPro" id="IPR028974">
    <property type="entry name" value="TSP_type-3_rpt"/>
</dbReference>
<dbReference type="EMBL" id="VOSB01000003">
    <property type="protein sequence ID" value="TXE19601.1"/>
    <property type="molecule type" value="Genomic_DNA"/>
</dbReference>
<dbReference type="Proteomes" id="UP000321938">
    <property type="component" value="Unassembled WGS sequence"/>
</dbReference>
<dbReference type="STRING" id="1123037.GCA_000425305_00820"/>
<dbReference type="RefSeq" id="WP_147230999.1">
    <property type="nucleotide sequence ID" value="NZ_VOSB01000003.1"/>
</dbReference>
<sequence>MRNLLYICFIGLIALSCDDGDIFEVSLEFDDVALETCGNLVFFKEKDSPPETLSIQISNRTFEQMLAVDVNNIFSETYMFSASTNSFNYRTYSSIPDNVFCNDVPPANLNITSDAESTSGQADLTTILIEDDNDGIPAEFEDLNGNGNLDDDDTDLDGIPNYLDVDDDGDNVYTALEEVNYTAIDGFSNALDTDNDGVPNYLDNDDDGDTVLTRDEENITQDNNPQNDVLDPNVGADYLNFDVNTSVPATEYKEHIIQQQYTITIDIQNIQLPNLTQQAFSFGELTASSTRLGEPVFN</sequence>
<protein>
    <submittedName>
        <fullName evidence="1">Uncharacterized protein</fullName>
    </submittedName>
</protein>
<proteinExistence type="predicted"/>
<evidence type="ECO:0000313" key="1">
    <source>
        <dbReference type="EMBL" id="TXE19601.1"/>
    </source>
</evidence>
<dbReference type="PROSITE" id="PS51257">
    <property type="entry name" value="PROKAR_LIPOPROTEIN"/>
    <property type="match status" value="1"/>
</dbReference>
<dbReference type="AlphaFoldDB" id="A0A5C7BBW2"/>
<dbReference type="Gene3D" id="4.10.1080.10">
    <property type="entry name" value="TSP type-3 repeat"/>
    <property type="match status" value="1"/>
</dbReference>
<dbReference type="GO" id="GO:0005509">
    <property type="term" value="F:calcium ion binding"/>
    <property type="evidence" value="ECO:0007669"/>
    <property type="project" value="InterPro"/>
</dbReference>